<keyword evidence="2" id="KW-1185">Reference proteome</keyword>
<reference evidence="1 2" key="1">
    <citation type="submission" date="2020-08" db="EMBL/GenBank/DDBJ databases">
        <title>Genomic Encyclopedia of Type Strains, Phase IV (KMG-IV): sequencing the most valuable type-strain genomes for metagenomic binning, comparative biology and taxonomic classification.</title>
        <authorList>
            <person name="Goeker M."/>
        </authorList>
    </citation>
    <scope>NUCLEOTIDE SEQUENCE [LARGE SCALE GENOMIC DNA]</scope>
    <source>
        <strain evidence="1 2">DSM 44197</strain>
    </source>
</reference>
<accession>A0A7W3LYK4</accession>
<evidence type="ECO:0000313" key="2">
    <source>
        <dbReference type="Proteomes" id="UP000572680"/>
    </source>
</evidence>
<dbReference type="EMBL" id="JACJIA010000016">
    <property type="protein sequence ID" value="MBA8956580.1"/>
    <property type="molecule type" value="Genomic_DNA"/>
</dbReference>
<organism evidence="1 2">
    <name type="scientific">Actinomadura namibiensis</name>
    <dbReference type="NCBI Taxonomy" id="182080"/>
    <lineage>
        <taxon>Bacteria</taxon>
        <taxon>Bacillati</taxon>
        <taxon>Actinomycetota</taxon>
        <taxon>Actinomycetes</taxon>
        <taxon>Streptosporangiales</taxon>
        <taxon>Thermomonosporaceae</taxon>
        <taxon>Actinomadura</taxon>
    </lineage>
</organism>
<evidence type="ECO:0008006" key="3">
    <source>
        <dbReference type="Google" id="ProtNLM"/>
    </source>
</evidence>
<dbReference type="RefSeq" id="WP_182848477.1">
    <property type="nucleotide sequence ID" value="NZ_BAAALP010000060.1"/>
</dbReference>
<dbReference type="Proteomes" id="UP000572680">
    <property type="component" value="Unassembled WGS sequence"/>
</dbReference>
<gene>
    <name evidence="1" type="ORF">HNR61_008263</name>
</gene>
<evidence type="ECO:0000313" key="1">
    <source>
        <dbReference type="EMBL" id="MBA8956580.1"/>
    </source>
</evidence>
<dbReference type="AlphaFoldDB" id="A0A7W3LYK4"/>
<protein>
    <recommendedName>
        <fullName evidence="3">LysM domain-containing protein</fullName>
    </recommendedName>
</protein>
<name>A0A7W3LYK4_ACTNM</name>
<comment type="caution">
    <text evidence="1">The sequence shown here is derived from an EMBL/GenBank/DDBJ whole genome shotgun (WGS) entry which is preliminary data.</text>
</comment>
<proteinExistence type="predicted"/>
<sequence length="102" mass="10997">MFTQVSRYQDAPTASLMLSDGRGGQREVRYLLPGGQEHNQVAAPPTSWHRVRADDRIDLIAAHYLGDPAAYWQVCDANAALDPFDLVGPHAEGSVLAIPGGV</sequence>